<evidence type="ECO:0000256" key="1">
    <source>
        <dbReference type="ARBA" id="ARBA00003544"/>
    </source>
</evidence>
<dbReference type="KEGG" id="gma:AciX8_3833"/>
<comment type="function">
    <text evidence="1">Involved in the transposition of the insertion sequence IS5.</text>
</comment>
<dbReference type="InterPro" id="IPR002559">
    <property type="entry name" value="Transposase_11"/>
</dbReference>
<dbReference type="EMBL" id="CP003130">
    <property type="protein sequence ID" value="AEU37496.1"/>
    <property type="molecule type" value="Genomic_DNA"/>
</dbReference>
<dbReference type="Proteomes" id="UP000007113">
    <property type="component" value="Chromosome"/>
</dbReference>
<evidence type="ECO:0000256" key="4">
    <source>
        <dbReference type="ARBA" id="ARBA00023125"/>
    </source>
</evidence>
<protein>
    <submittedName>
        <fullName evidence="9">Transposase IS4 family protein</fullName>
    </submittedName>
</protein>
<dbReference type="InterPro" id="IPR047959">
    <property type="entry name" value="Transpos_IS5"/>
</dbReference>
<evidence type="ECO:0000313" key="10">
    <source>
        <dbReference type="EMBL" id="AEU35087.1"/>
    </source>
</evidence>
<dbReference type="AlphaFoldDB" id="G8NRW7"/>
<evidence type="ECO:0000259" key="8">
    <source>
        <dbReference type="Pfam" id="PF05598"/>
    </source>
</evidence>
<dbReference type="Pfam" id="PF05598">
    <property type="entry name" value="DUF772"/>
    <property type="match status" value="1"/>
</dbReference>
<name>G8NRW7_GRAMM</name>
<dbReference type="PANTHER" id="PTHR35604">
    <property type="entry name" value="TRANSPOSASE INSH FOR INSERTION SEQUENCE ELEMENT IS5A-RELATED"/>
    <property type="match status" value="1"/>
</dbReference>
<gene>
    <name evidence="9" type="ordered locus">AciX8_0731</name>
    <name evidence="10" type="ordered locus">AciX8_0738</name>
    <name evidence="11" type="ordered locus">AciX8_3195</name>
    <name evidence="12" type="ordered locus">AciX8_3833</name>
</gene>
<comment type="similarity">
    <text evidence="2">Belongs to the transposase 11 family.</text>
</comment>
<evidence type="ECO:0000256" key="5">
    <source>
        <dbReference type="ARBA" id="ARBA00023172"/>
    </source>
</evidence>
<dbReference type="PANTHER" id="PTHR35604:SF2">
    <property type="entry name" value="TRANSPOSASE INSH FOR INSERTION SEQUENCE ELEMENT IS5A-RELATED"/>
    <property type="match status" value="1"/>
</dbReference>
<evidence type="ECO:0000256" key="6">
    <source>
        <dbReference type="SAM" id="MobiDB-lite"/>
    </source>
</evidence>
<keyword evidence="3" id="KW-0815">Transposition</keyword>
<feature type="compositionally biased region" description="Basic and acidic residues" evidence="6">
    <location>
        <begin position="182"/>
        <end position="194"/>
    </location>
</feature>
<dbReference type="GO" id="GO:0004803">
    <property type="term" value="F:transposase activity"/>
    <property type="evidence" value="ECO:0007669"/>
    <property type="project" value="InterPro"/>
</dbReference>
<dbReference type="KEGG" id="gma:AciX8_3195"/>
<dbReference type="GO" id="GO:0006313">
    <property type="term" value="P:DNA transposition"/>
    <property type="evidence" value="ECO:0007669"/>
    <property type="project" value="InterPro"/>
</dbReference>
<dbReference type="KEGG" id="gma:AciX8_0738"/>
<keyword evidence="13" id="KW-1185">Reference proteome</keyword>
<dbReference type="GO" id="GO:0003677">
    <property type="term" value="F:DNA binding"/>
    <property type="evidence" value="ECO:0007669"/>
    <property type="project" value="UniProtKB-KW"/>
</dbReference>
<dbReference type="OrthoDB" id="106677at2"/>
<dbReference type="EMBL" id="CP003130">
    <property type="protein sequence ID" value="AEU38117.1"/>
    <property type="molecule type" value="Genomic_DNA"/>
</dbReference>
<feature type="domain" description="Transposase IS4-like" evidence="7">
    <location>
        <begin position="209"/>
        <end position="346"/>
    </location>
</feature>
<dbReference type="KEGG" id="gma:AciX8_0731"/>
<dbReference type="RefSeq" id="WP_014263964.1">
    <property type="nucleotide sequence ID" value="NC_016631.1"/>
</dbReference>
<accession>G8NRW7</accession>
<keyword evidence="5" id="KW-0233">DNA recombination</keyword>
<evidence type="ECO:0000256" key="2">
    <source>
        <dbReference type="ARBA" id="ARBA00010075"/>
    </source>
</evidence>
<sequence>MRGDEQQQEEMFSYGSLSQRVPLDHPLRRVRAMADEVMGSLETRFEGMYSRMGRPSIPPEQLLRALVLQMLYSVRSERMLVEQLEYNLLFRWFVGLGMNDRVWDATSFTKNRERLLSGEVAQVFFSAVVASARQLRLLSDEHFTVDGTLIEAWASEKSYQPKAGPRPPKGKGSGHGGSVLKSDTHESKTDPEARLYRKGMRMGYRLRHMAHVVSENQHGLVVATEVTTCSPTQERVAAVRMMRRLKQTVKPKIVAADKGYHEQDFIGAMRQMGVEAHVPRYRCKRPCLVDPALYEQPEYAVSQKKRKWVERFFGWLKTTANLAKTRHKGHRKLHWNFTLAAAAYNLVRMANLTAVS</sequence>
<proteinExistence type="inferred from homology"/>
<evidence type="ECO:0000313" key="12">
    <source>
        <dbReference type="EMBL" id="AEU38117.1"/>
    </source>
</evidence>
<dbReference type="eggNOG" id="COG3039">
    <property type="taxonomic scope" value="Bacteria"/>
</dbReference>
<keyword evidence="4" id="KW-0238">DNA-binding</keyword>
<dbReference type="EMBL" id="CP003130">
    <property type="protein sequence ID" value="AEU35087.1"/>
    <property type="molecule type" value="Genomic_DNA"/>
</dbReference>
<evidence type="ECO:0000313" key="13">
    <source>
        <dbReference type="Proteomes" id="UP000007113"/>
    </source>
</evidence>
<dbReference type="InterPro" id="IPR008490">
    <property type="entry name" value="Transposase_InsH_N"/>
</dbReference>
<reference evidence="9 13" key="1">
    <citation type="submission" date="2011-11" db="EMBL/GenBank/DDBJ databases">
        <title>Complete sequence of Granulicella mallensis MP5ACTX8.</title>
        <authorList>
            <consortium name="US DOE Joint Genome Institute"/>
            <person name="Lucas S."/>
            <person name="Copeland A."/>
            <person name="Lapidus A."/>
            <person name="Cheng J.-F."/>
            <person name="Goodwin L."/>
            <person name="Pitluck S."/>
            <person name="Peters L."/>
            <person name="Lu M."/>
            <person name="Detter J.C."/>
            <person name="Han C."/>
            <person name="Tapia R."/>
            <person name="Land M."/>
            <person name="Hauser L."/>
            <person name="Kyrpides N."/>
            <person name="Ivanova N."/>
            <person name="Mikhailova N."/>
            <person name="Pagani I."/>
            <person name="Rawat S."/>
            <person name="Mannisto M."/>
            <person name="Haggblom M."/>
            <person name="Woyke T."/>
        </authorList>
    </citation>
    <scope>NUCLEOTIDE SEQUENCE [LARGE SCALE GENOMIC DNA]</scope>
    <source>
        <strain evidence="13">ATCC BAA-1857 / DSM 23137 / MP5ACTX8</strain>
        <strain evidence="9">MP5ACTX8</strain>
    </source>
</reference>
<organism evidence="9 13">
    <name type="scientific">Granulicella mallensis (strain ATCC BAA-1857 / DSM 23137 / MP5ACTX8)</name>
    <dbReference type="NCBI Taxonomy" id="682795"/>
    <lineage>
        <taxon>Bacteria</taxon>
        <taxon>Pseudomonadati</taxon>
        <taxon>Acidobacteriota</taxon>
        <taxon>Terriglobia</taxon>
        <taxon>Terriglobales</taxon>
        <taxon>Acidobacteriaceae</taxon>
        <taxon>Granulicella</taxon>
    </lineage>
</organism>
<dbReference type="NCBIfam" id="NF033581">
    <property type="entry name" value="transpos_IS5_4"/>
    <property type="match status" value="1"/>
</dbReference>
<evidence type="ECO:0000259" key="7">
    <source>
        <dbReference type="Pfam" id="PF01609"/>
    </source>
</evidence>
<dbReference type="HOGENOM" id="CLU_021293_3_2_0"/>
<feature type="region of interest" description="Disordered" evidence="6">
    <location>
        <begin position="158"/>
        <end position="194"/>
    </location>
</feature>
<dbReference type="EMBL" id="CP003130">
    <property type="protein sequence ID" value="AEU35080.1"/>
    <property type="molecule type" value="Genomic_DNA"/>
</dbReference>
<dbReference type="Pfam" id="PF01609">
    <property type="entry name" value="DDE_Tnp_1"/>
    <property type="match status" value="1"/>
</dbReference>
<evidence type="ECO:0000256" key="3">
    <source>
        <dbReference type="ARBA" id="ARBA00022578"/>
    </source>
</evidence>
<evidence type="ECO:0000313" key="9">
    <source>
        <dbReference type="EMBL" id="AEU35080.1"/>
    </source>
</evidence>
<evidence type="ECO:0000313" key="11">
    <source>
        <dbReference type="EMBL" id="AEU37496.1"/>
    </source>
</evidence>
<feature type="domain" description="Transposase InsH N-terminal" evidence="8">
    <location>
        <begin position="16"/>
        <end position="114"/>
    </location>
</feature>